<comment type="caution">
    <text evidence="2">The sequence shown here is derived from an EMBL/GenBank/DDBJ whole genome shotgun (WGS) entry which is preliminary data.</text>
</comment>
<sequence length="198" mass="20699">MPFSAYIMSSESISIPQRQRSSSESSVGSASASHSHKPSSVKAALPSTSPFSAQPFKDSGSLGVAATATTPPQALSIQPPRRLSGSFEMSGQPSPSPTSAGAGAAGSGITGLFRRFSFKGNNQPQQSMDASRNLNTITAKQPLQTEQAGRGVDGVDNLSVRDVQSPPQKPSRRKSEQKRSVSPMGERILRGSFDGSGY</sequence>
<name>A0A4T0FHC3_9BASI</name>
<dbReference type="AlphaFoldDB" id="A0A4T0FHC3"/>
<keyword evidence="3" id="KW-1185">Reference proteome</keyword>
<gene>
    <name evidence="2" type="ORF">E3P99_03070</name>
</gene>
<protein>
    <submittedName>
        <fullName evidence="2">Uncharacterized protein</fullName>
    </submittedName>
</protein>
<feature type="compositionally biased region" description="Low complexity" evidence="1">
    <location>
        <begin position="9"/>
        <end position="33"/>
    </location>
</feature>
<reference evidence="2 3" key="1">
    <citation type="submission" date="2019-03" db="EMBL/GenBank/DDBJ databases">
        <title>Sequencing 23 genomes of Wallemia ichthyophaga.</title>
        <authorList>
            <person name="Gostincar C."/>
        </authorList>
    </citation>
    <scope>NUCLEOTIDE SEQUENCE [LARGE SCALE GENOMIC DNA]</scope>
    <source>
        <strain evidence="2 3">EXF-5753</strain>
    </source>
</reference>
<organism evidence="2 3">
    <name type="scientific">Wallemia hederae</name>
    <dbReference type="NCBI Taxonomy" id="1540922"/>
    <lineage>
        <taxon>Eukaryota</taxon>
        <taxon>Fungi</taxon>
        <taxon>Dikarya</taxon>
        <taxon>Basidiomycota</taxon>
        <taxon>Wallemiomycotina</taxon>
        <taxon>Wallemiomycetes</taxon>
        <taxon>Wallemiales</taxon>
        <taxon>Wallemiaceae</taxon>
        <taxon>Wallemia</taxon>
    </lineage>
</organism>
<evidence type="ECO:0000313" key="3">
    <source>
        <dbReference type="Proteomes" id="UP000310189"/>
    </source>
</evidence>
<feature type="region of interest" description="Disordered" evidence="1">
    <location>
        <begin position="1"/>
        <end position="108"/>
    </location>
</feature>
<accession>A0A4T0FHC3</accession>
<feature type="compositionally biased region" description="Low complexity" evidence="1">
    <location>
        <begin position="90"/>
        <end position="102"/>
    </location>
</feature>
<dbReference type="Proteomes" id="UP000310189">
    <property type="component" value="Unassembled WGS sequence"/>
</dbReference>
<proteinExistence type="predicted"/>
<evidence type="ECO:0000256" key="1">
    <source>
        <dbReference type="SAM" id="MobiDB-lite"/>
    </source>
</evidence>
<dbReference type="EMBL" id="SPNW01000052">
    <property type="protein sequence ID" value="TIA87591.1"/>
    <property type="molecule type" value="Genomic_DNA"/>
</dbReference>
<feature type="compositionally biased region" description="Polar residues" evidence="1">
    <location>
        <begin position="67"/>
        <end position="76"/>
    </location>
</feature>
<evidence type="ECO:0000313" key="2">
    <source>
        <dbReference type="EMBL" id="TIA87591.1"/>
    </source>
</evidence>
<feature type="region of interest" description="Disordered" evidence="1">
    <location>
        <begin position="141"/>
        <end position="198"/>
    </location>
</feature>